<dbReference type="PROSITE" id="PS00517">
    <property type="entry name" value="RNASE_3_1"/>
    <property type="match status" value="1"/>
</dbReference>
<evidence type="ECO:0000256" key="15">
    <source>
        <dbReference type="HAMAP-Rule" id="MF_00104"/>
    </source>
</evidence>
<dbReference type="PANTHER" id="PTHR11207:SF0">
    <property type="entry name" value="RIBONUCLEASE 3"/>
    <property type="match status" value="1"/>
</dbReference>
<dbReference type="STRING" id="1334629.MFUL124B02_22475"/>
<dbReference type="Gene3D" id="1.10.1520.10">
    <property type="entry name" value="Ribonuclease III domain"/>
    <property type="match status" value="1"/>
</dbReference>
<feature type="domain" description="RNase III" evidence="18">
    <location>
        <begin position="10"/>
        <end position="139"/>
    </location>
</feature>
<dbReference type="GO" id="GO:0006364">
    <property type="term" value="P:rRNA processing"/>
    <property type="evidence" value="ECO:0007669"/>
    <property type="project" value="UniProtKB-UniRule"/>
</dbReference>
<dbReference type="GO" id="GO:0003725">
    <property type="term" value="F:double-stranded RNA binding"/>
    <property type="evidence" value="ECO:0007669"/>
    <property type="project" value="TreeGrafter"/>
</dbReference>
<accession>A0A511TEA9</accession>
<feature type="binding site" evidence="15">
    <location>
        <position position="125"/>
    </location>
    <ligand>
        <name>Mg(2+)</name>
        <dbReference type="ChEBI" id="CHEBI:18420"/>
    </ligand>
</feature>
<keyword evidence="7 15" id="KW-0507">mRNA processing</keyword>
<keyword evidence="9 15" id="KW-0540">Nuclease</keyword>
<dbReference type="GO" id="GO:0004525">
    <property type="term" value="F:ribonuclease III activity"/>
    <property type="evidence" value="ECO:0007669"/>
    <property type="project" value="UniProtKB-UniRule"/>
</dbReference>
<evidence type="ECO:0000313" key="19">
    <source>
        <dbReference type="EMBL" id="GEN12506.1"/>
    </source>
</evidence>
<dbReference type="Proteomes" id="UP000183760">
    <property type="component" value="Unassembled WGS sequence"/>
</dbReference>
<dbReference type="AlphaFoldDB" id="A0A511TEA9"/>
<dbReference type="Pfam" id="PF00035">
    <property type="entry name" value="dsrm"/>
    <property type="match status" value="1"/>
</dbReference>
<dbReference type="InterPro" id="IPR036389">
    <property type="entry name" value="RNase_III_sf"/>
</dbReference>
<dbReference type="InterPro" id="IPR014720">
    <property type="entry name" value="dsRBD_dom"/>
</dbReference>
<evidence type="ECO:0000256" key="6">
    <source>
        <dbReference type="ARBA" id="ARBA00022552"/>
    </source>
</evidence>
<evidence type="ECO:0000256" key="13">
    <source>
        <dbReference type="ARBA" id="ARBA00022842"/>
    </source>
</evidence>
<name>A0A511TEA9_MYXFU</name>
<comment type="similarity">
    <text evidence="3">Belongs to the ribonuclease III family.</text>
</comment>
<keyword evidence="6 15" id="KW-0698">rRNA processing</keyword>
<dbReference type="FunFam" id="3.30.160.20:FF:000003">
    <property type="entry name" value="Ribonuclease 3"/>
    <property type="match status" value="1"/>
</dbReference>
<dbReference type="GO" id="GO:0019843">
    <property type="term" value="F:rRNA binding"/>
    <property type="evidence" value="ECO:0007669"/>
    <property type="project" value="UniProtKB-KW"/>
</dbReference>
<evidence type="ECO:0000256" key="14">
    <source>
        <dbReference type="ARBA" id="ARBA00022884"/>
    </source>
</evidence>
<feature type="compositionally biased region" description="Low complexity" evidence="16">
    <location>
        <begin position="249"/>
        <end position="260"/>
    </location>
</feature>
<evidence type="ECO:0000313" key="22">
    <source>
        <dbReference type="Proteomes" id="UP000321514"/>
    </source>
</evidence>
<keyword evidence="13 15" id="KW-0460">Magnesium</keyword>
<protein>
    <recommendedName>
        <fullName evidence="15">Ribonuclease 3</fullName>
        <ecNumber evidence="15">3.1.26.3</ecNumber>
    </recommendedName>
    <alternativeName>
        <fullName evidence="15">Ribonuclease III</fullName>
        <shortName evidence="15">RNase III</shortName>
    </alternativeName>
</protein>
<evidence type="ECO:0000259" key="17">
    <source>
        <dbReference type="PROSITE" id="PS50137"/>
    </source>
</evidence>
<dbReference type="Pfam" id="PF14622">
    <property type="entry name" value="Ribonucleas_3_3"/>
    <property type="match status" value="1"/>
</dbReference>
<evidence type="ECO:0000256" key="10">
    <source>
        <dbReference type="ARBA" id="ARBA00022723"/>
    </source>
</evidence>
<sequence>MEKLSPSERVETLEKRLGFVFSRREVALEALTHKTYVNETRDKDLKDNQRLEFLGDSVVNLAVSHRLMDRFPGMPEGDLTKLRARIVNEDGLARVARSIPLGDLLLLGRGETLSGGREKNSVLADALEAVFGAVYLCAGLETAAQLVDKCFAELLDEVSSGQGRLDYKTLLQEMAHEKLKVSPRYRVVSEAGPEHSKVFEVEVSLGEAPFARASGRSKKEAEQCAAQVTLERLKREAAASPPPVPEGQAPTSEEGTAAPAPATPEVPPDDTPT</sequence>
<evidence type="ECO:0000256" key="2">
    <source>
        <dbReference type="ARBA" id="ARBA00004496"/>
    </source>
</evidence>
<dbReference type="FunFam" id="1.10.1520.10:FF:000001">
    <property type="entry name" value="Ribonuclease 3"/>
    <property type="match status" value="1"/>
</dbReference>
<evidence type="ECO:0000256" key="9">
    <source>
        <dbReference type="ARBA" id="ARBA00022722"/>
    </source>
</evidence>
<dbReference type="NCBIfam" id="TIGR02191">
    <property type="entry name" value="RNaseIII"/>
    <property type="match status" value="1"/>
</dbReference>
<comment type="function">
    <text evidence="15">Digests double-stranded RNA. Involved in the processing of primary rRNA transcript to yield the immediate precursors to the large and small rRNAs (23S and 16S). Processes some mRNAs, and tRNAs when they are encoded in the rRNA operon. Processes pre-crRNA and tracrRNA of type II CRISPR loci if present in the organism.</text>
</comment>
<keyword evidence="14 15" id="KW-0694">RNA-binding</keyword>
<keyword evidence="8 15" id="KW-0819">tRNA processing</keyword>
<dbReference type="EC" id="3.1.26.3" evidence="15"/>
<reference evidence="20 21" key="1">
    <citation type="submission" date="2016-10" db="EMBL/GenBank/DDBJ databases">
        <authorList>
            <person name="Varghese N."/>
            <person name="Submissions S."/>
        </authorList>
    </citation>
    <scope>NUCLEOTIDE SEQUENCE [LARGE SCALE GENOMIC DNA]</scope>
    <source>
        <strain evidence="20 21">DSM 16525</strain>
    </source>
</reference>
<keyword evidence="10 15" id="KW-0479">Metal-binding</keyword>
<evidence type="ECO:0000256" key="16">
    <source>
        <dbReference type="SAM" id="MobiDB-lite"/>
    </source>
</evidence>
<evidence type="ECO:0000256" key="12">
    <source>
        <dbReference type="ARBA" id="ARBA00022801"/>
    </source>
</evidence>
<feature type="active site" evidence="15">
    <location>
        <position position="56"/>
    </location>
</feature>
<dbReference type="GO" id="GO:0046872">
    <property type="term" value="F:metal ion binding"/>
    <property type="evidence" value="ECO:0007669"/>
    <property type="project" value="UniProtKB-KW"/>
</dbReference>
<comment type="cofactor">
    <cofactor evidence="15">
        <name>Mg(2+)</name>
        <dbReference type="ChEBI" id="CHEBI:18420"/>
    </cofactor>
</comment>
<evidence type="ECO:0000313" key="20">
    <source>
        <dbReference type="EMBL" id="SET86378.1"/>
    </source>
</evidence>
<evidence type="ECO:0000256" key="8">
    <source>
        <dbReference type="ARBA" id="ARBA00022694"/>
    </source>
</evidence>
<dbReference type="PROSITE" id="PS50137">
    <property type="entry name" value="DS_RBD"/>
    <property type="match status" value="1"/>
</dbReference>
<dbReference type="InterPro" id="IPR000999">
    <property type="entry name" value="RNase_III_dom"/>
</dbReference>
<evidence type="ECO:0000259" key="18">
    <source>
        <dbReference type="PROSITE" id="PS50142"/>
    </source>
</evidence>
<comment type="subunit">
    <text evidence="4 15">Homodimer.</text>
</comment>
<reference evidence="19 22" key="2">
    <citation type="submission" date="2019-07" db="EMBL/GenBank/DDBJ databases">
        <title>Whole genome shotgun sequence of Myxococcus fulvus NBRC 100333.</title>
        <authorList>
            <person name="Hosoyama A."/>
            <person name="Uohara A."/>
            <person name="Ohji S."/>
            <person name="Ichikawa N."/>
        </authorList>
    </citation>
    <scope>NUCLEOTIDE SEQUENCE [LARGE SCALE GENOMIC DNA]</scope>
    <source>
        <strain evidence="19 22">NBRC 100333</strain>
    </source>
</reference>
<comment type="catalytic activity">
    <reaction evidence="1 15">
        <text>Endonucleolytic cleavage to 5'-phosphomonoester.</text>
        <dbReference type="EC" id="3.1.26.3"/>
    </reaction>
</comment>
<feature type="active site" evidence="15">
    <location>
        <position position="128"/>
    </location>
</feature>
<evidence type="ECO:0000256" key="4">
    <source>
        <dbReference type="ARBA" id="ARBA00011738"/>
    </source>
</evidence>
<evidence type="ECO:0000256" key="1">
    <source>
        <dbReference type="ARBA" id="ARBA00000109"/>
    </source>
</evidence>
<dbReference type="GO" id="GO:0008033">
    <property type="term" value="P:tRNA processing"/>
    <property type="evidence" value="ECO:0007669"/>
    <property type="project" value="UniProtKB-KW"/>
</dbReference>
<dbReference type="EMBL" id="FOIB01000003">
    <property type="protein sequence ID" value="SET86378.1"/>
    <property type="molecule type" value="Genomic_DNA"/>
</dbReference>
<evidence type="ECO:0000313" key="21">
    <source>
        <dbReference type="Proteomes" id="UP000183760"/>
    </source>
</evidence>
<evidence type="ECO:0000256" key="7">
    <source>
        <dbReference type="ARBA" id="ARBA00022664"/>
    </source>
</evidence>
<keyword evidence="11 15" id="KW-0255">Endonuclease</keyword>
<dbReference type="RefSeq" id="WP_074952658.1">
    <property type="nucleotide sequence ID" value="NZ_BJXR01000063.1"/>
</dbReference>
<dbReference type="GO" id="GO:0010468">
    <property type="term" value="P:regulation of gene expression"/>
    <property type="evidence" value="ECO:0007669"/>
    <property type="project" value="TreeGrafter"/>
</dbReference>
<evidence type="ECO:0000256" key="3">
    <source>
        <dbReference type="ARBA" id="ARBA00010183"/>
    </source>
</evidence>
<dbReference type="InterPro" id="IPR011907">
    <property type="entry name" value="RNase_III"/>
</dbReference>
<comment type="subcellular location">
    <subcellularLocation>
        <location evidence="2 15">Cytoplasm</location>
    </subcellularLocation>
</comment>
<keyword evidence="21" id="KW-1185">Reference proteome</keyword>
<feature type="binding site" evidence="15">
    <location>
        <position position="52"/>
    </location>
    <ligand>
        <name>Mg(2+)</name>
        <dbReference type="ChEBI" id="CHEBI:18420"/>
    </ligand>
</feature>
<dbReference type="CDD" id="cd10845">
    <property type="entry name" value="DSRM_RNAse_III_family"/>
    <property type="match status" value="1"/>
</dbReference>
<evidence type="ECO:0000256" key="11">
    <source>
        <dbReference type="ARBA" id="ARBA00022759"/>
    </source>
</evidence>
<dbReference type="EMBL" id="BJXR01000063">
    <property type="protein sequence ID" value="GEN12506.1"/>
    <property type="molecule type" value="Genomic_DNA"/>
</dbReference>
<feature type="compositionally biased region" description="Pro residues" evidence="16">
    <location>
        <begin position="261"/>
        <end position="273"/>
    </location>
</feature>
<dbReference type="SUPFAM" id="SSF69065">
    <property type="entry name" value="RNase III domain-like"/>
    <property type="match status" value="1"/>
</dbReference>
<dbReference type="PANTHER" id="PTHR11207">
    <property type="entry name" value="RIBONUCLEASE III"/>
    <property type="match status" value="1"/>
</dbReference>
<keyword evidence="5 15" id="KW-0963">Cytoplasm</keyword>
<feature type="region of interest" description="Disordered" evidence="16">
    <location>
        <begin position="232"/>
        <end position="273"/>
    </location>
</feature>
<dbReference type="SMART" id="SM00358">
    <property type="entry name" value="DSRM"/>
    <property type="match status" value="1"/>
</dbReference>
<dbReference type="GO" id="GO:0006397">
    <property type="term" value="P:mRNA processing"/>
    <property type="evidence" value="ECO:0007669"/>
    <property type="project" value="UniProtKB-UniRule"/>
</dbReference>
<dbReference type="Proteomes" id="UP000321514">
    <property type="component" value="Unassembled WGS sequence"/>
</dbReference>
<feature type="binding site" evidence="15">
    <location>
        <position position="128"/>
    </location>
    <ligand>
        <name>Mg(2+)</name>
        <dbReference type="ChEBI" id="CHEBI:18420"/>
    </ligand>
</feature>
<dbReference type="GO" id="GO:0005737">
    <property type="term" value="C:cytoplasm"/>
    <property type="evidence" value="ECO:0007669"/>
    <property type="project" value="UniProtKB-SubCell"/>
</dbReference>
<dbReference type="CDD" id="cd00593">
    <property type="entry name" value="RIBOc"/>
    <property type="match status" value="1"/>
</dbReference>
<dbReference type="SMART" id="SM00535">
    <property type="entry name" value="RIBOc"/>
    <property type="match status" value="1"/>
</dbReference>
<gene>
    <name evidence="15 19" type="primary">rnc</name>
    <name evidence="19" type="ORF">MFU01_75430</name>
    <name evidence="20" type="ORF">SAMN05443572_103561</name>
</gene>
<evidence type="ECO:0000256" key="5">
    <source>
        <dbReference type="ARBA" id="ARBA00022490"/>
    </source>
</evidence>
<keyword evidence="12 15" id="KW-0378">Hydrolase</keyword>
<proteinExistence type="inferred from homology"/>
<dbReference type="GO" id="GO:0042802">
    <property type="term" value="F:identical protein binding"/>
    <property type="evidence" value="ECO:0007669"/>
    <property type="project" value="UniProtKB-ARBA"/>
</dbReference>
<dbReference type="PROSITE" id="PS50142">
    <property type="entry name" value="RNASE_3_2"/>
    <property type="match status" value="1"/>
</dbReference>
<dbReference type="Gene3D" id="3.30.160.20">
    <property type="match status" value="1"/>
</dbReference>
<dbReference type="OrthoDB" id="9805026at2"/>
<dbReference type="HAMAP" id="MF_00104">
    <property type="entry name" value="RNase_III"/>
    <property type="match status" value="1"/>
</dbReference>
<feature type="domain" description="DRBM" evidence="17">
    <location>
        <begin position="166"/>
        <end position="235"/>
    </location>
</feature>
<keyword evidence="15" id="KW-0699">rRNA-binding</keyword>
<comment type="caution">
    <text evidence="19">The sequence shown here is derived from an EMBL/GenBank/DDBJ whole genome shotgun (WGS) entry which is preliminary data.</text>
</comment>
<organism evidence="19 22">
    <name type="scientific">Myxococcus fulvus</name>
    <dbReference type="NCBI Taxonomy" id="33"/>
    <lineage>
        <taxon>Bacteria</taxon>
        <taxon>Pseudomonadati</taxon>
        <taxon>Myxococcota</taxon>
        <taxon>Myxococcia</taxon>
        <taxon>Myxococcales</taxon>
        <taxon>Cystobacterineae</taxon>
        <taxon>Myxococcaceae</taxon>
        <taxon>Myxococcus</taxon>
    </lineage>
</organism>
<dbReference type="SUPFAM" id="SSF54768">
    <property type="entry name" value="dsRNA-binding domain-like"/>
    <property type="match status" value="1"/>
</dbReference>